<feature type="compositionally biased region" description="Low complexity" evidence="3">
    <location>
        <begin position="11"/>
        <end position="21"/>
    </location>
</feature>
<dbReference type="Pfam" id="PF07890">
    <property type="entry name" value="Rrp15p"/>
    <property type="match status" value="1"/>
</dbReference>
<dbReference type="InterPro" id="IPR012459">
    <property type="entry name" value="Rrp15"/>
</dbReference>
<dbReference type="STRING" id="1147741.A0A0R3RRG2"/>
<protein>
    <recommendedName>
        <fullName evidence="2">RRP15-like protein</fullName>
    </recommendedName>
</protein>
<evidence type="ECO:0000313" key="5">
    <source>
        <dbReference type="WBParaSite" id="EEL_0000432201-mRNA-1"/>
    </source>
</evidence>
<dbReference type="Proteomes" id="UP000050640">
    <property type="component" value="Unplaced"/>
</dbReference>
<reference evidence="5" key="1">
    <citation type="submission" date="2017-02" db="UniProtKB">
        <authorList>
            <consortium name="WormBaseParasite"/>
        </authorList>
    </citation>
    <scope>IDENTIFICATION</scope>
</reference>
<feature type="compositionally biased region" description="Basic and acidic residues" evidence="3">
    <location>
        <begin position="158"/>
        <end position="167"/>
    </location>
</feature>
<evidence type="ECO:0000256" key="1">
    <source>
        <dbReference type="ARBA" id="ARBA00007462"/>
    </source>
</evidence>
<sequence length="186" mass="21489">MDQLDVKEVCSTSSESFSSSSGDDDESLVTQRNVDDQKTVHFDDEKQRKKLKRTKRELREEHVAKHERDRMSMVLPDPVRDREQERNFVHLATKNVVDYRGVVQLFNAVTERQKELKDVSAANMTSKKRRLCGISTEKFKRKLAESKIETGDKKDWLSDDHVAIKSETEDDLDTSGIKTEPESESE</sequence>
<dbReference type="GO" id="GO:0030687">
    <property type="term" value="C:preribosome, large subunit precursor"/>
    <property type="evidence" value="ECO:0007669"/>
    <property type="project" value="TreeGrafter"/>
</dbReference>
<accession>A0A0R3RRG2</accession>
<dbReference type="AlphaFoldDB" id="A0A0R3RRG2"/>
<dbReference type="GO" id="GO:0000460">
    <property type="term" value="P:maturation of 5.8S rRNA"/>
    <property type="evidence" value="ECO:0007669"/>
    <property type="project" value="TreeGrafter"/>
</dbReference>
<comment type="similarity">
    <text evidence="1">Belongs to the RRP15 family.</text>
</comment>
<dbReference type="PANTHER" id="PTHR13245">
    <property type="entry name" value="RRP15-LIKE PROTEIN"/>
    <property type="match status" value="1"/>
</dbReference>
<dbReference type="GO" id="GO:0000470">
    <property type="term" value="P:maturation of LSU-rRNA"/>
    <property type="evidence" value="ECO:0007669"/>
    <property type="project" value="TreeGrafter"/>
</dbReference>
<evidence type="ECO:0000256" key="2">
    <source>
        <dbReference type="ARBA" id="ARBA00017475"/>
    </source>
</evidence>
<evidence type="ECO:0000256" key="3">
    <source>
        <dbReference type="SAM" id="MobiDB-lite"/>
    </source>
</evidence>
<feature type="region of interest" description="Disordered" evidence="3">
    <location>
        <begin position="1"/>
        <end position="72"/>
    </location>
</feature>
<feature type="compositionally biased region" description="Basic and acidic residues" evidence="3">
    <location>
        <begin position="57"/>
        <end position="71"/>
    </location>
</feature>
<keyword evidence="4" id="KW-1185">Reference proteome</keyword>
<organism evidence="4 5">
    <name type="scientific">Elaeophora elaphi</name>
    <dbReference type="NCBI Taxonomy" id="1147741"/>
    <lineage>
        <taxon>Eukaryota</taxon>
        <taxon>Metazoa</taxon>
        <taxon>Ecdysozoa</taxon>
        <taxon>Nematoda</taxon>
        <taxon>Chromadorea</taxon>
        <taxon>Rhabditida</taxon>
        <taxon>Spirurina</taxon>
        <taxon>Spiruromorpha</taxon>
        <taxon>Filarioidea</taxon>
        <taxon>Onchocercidae</taxon>
        <taxon>Elaeophora</taxon>
    </lineage>
</organism>
<dbReference type="PANTHER" id="PTHR13245:SF14">
    <property type="entry name" value="RRP15-LIKE PROTEIN"/>
    <property type="match status" value="1"/>
</dbReference>
<feature type="compositionally biased region" description="Basic and acidic residues" evidence="3">
    <location>
        <begin position="33"/>
        <end position="47"/>
    </location>
</feature>
<feature type="region of interest" description="Disordered" evidence="3">
    <location>
        <begin position="158"/>
        <end position="186"/>
    </location>
</feature>
<name>A0A0R3RRG2_9BILA</name>
<proteinExistence type="inferred from homology"/>
<evidence type="ECO:0000313" key="4">
    <source>
        <dbReference type="Proteomes" id="UP000050640"/>
    </source>
</evidence>
<dbReference type="WBParaSite" id="EEL_0000432201-mRNA-1">
    <property type="protein sequence ID" value="EEL_0000432201-mRNA-1"/>
    <property type="gene ID" value="EEL_0000432201"/>
</dbReference>